<comment type="cofactor">
    <cofactor evidence="10">
        <name>K(+)</name>
        <dbReference type="ChEBI" id="CHEBI:29103"/>
    </cofactor>
    <text evidence="10">Binds 1 potassium ion per subunit.</text>
</comment>
<dbReference type="InterPro" id="IPR005225">
    <property type="entry name" value="Small_GTP-bd"/>
</dbReference>
<dbReference type="GO" id="GO:0005829">
    <property type="term" value="C:cytosol"/>
    <property type="evidence" value="ECO:0007669"/>
    <property type="project" value="TreeGrafter"/>
</dbReference>
<evidence type="ECO:0000256" key="10">
    <source>
        <dbReference type="HAMAP-Rule" id="MF_00379"/>
    </source>
</evidence>
<evidence type="ECO:0000256" key="4">
    <source>
        <dbReference type="ARBA" id="ARBA00022723"/>
    </source>
</evidence>
<feature type="binding site" evidence="10">
    <location>
        <begin position="249"/>
        <end position="255"/>
    </location>
    <ligand>
        <name>GTP</name>
        <dbReference type="ChEBI" id="CHEBI:37565"/>
    </ligand>
</feature>
<feature type="binding site" evidence="10">
    <location>
        <position position="234"/>
    </location>
    <ligand>
        <name>Mg(2+)</name>
        <dbReference type="ChEBI" id="CHEBI:18420"/>
    </ligand>
</feature>
<dbReference type="PANTHER" id="PTHR42714">
    <property type="entry name" value="TRNA MODIFICATION GTPASE GTPBP3"/>
    <property type="match status" value="1"/>
</dbReference>
<keyword evidence="7 10" id="KW-0460">Magnesium</keyword>
<evidence type="ECO:0000256" key="3">
    <source>
        <dbReference type="ARBA" id="ARBA00022694"/>
    </source>
</evidence>
<feature type="binding site" evidence="10">
    <location>
        <position position="458"/>
    </location>
    <ligand>
        <name>(6S)-5-formyl-5,6,7,8-tetrahydrofolate</name>
        <dbReference type="ChEBI" id="CHEBI:57457"/>
    </ligand>
</feature>
<evidence type="ECO:0000256" key="5">
    <source>
        <dbReference type="ARBA" id="ARBA00022741"/>
    </source>
</evidence>
<dbReference type="NCBIfam" id="NF003661">
    <property type="entry name" value="PRK05291.1-3"/>
    <property type="match status" value="1"/>
</dbReference>
<gene>
    <name evidence="10 13" type="primary">mnmE</name>
    <name evidence="10" type="synonym">trmE</name>
    <name evidence="13" type="ORF">MGLY_12790</name>
</gene>
<dbReference type="EMBL" id="CP046244">
    <property type="protein sequence ID" value="QGP91930.1"/>
    <property type="molecule type" value="Genomic_DNA"/>
</dbReference>
<keyword evidence="8 10" id="KW-0630">Potassium</keyword>
<dbReference type="GO" id="GO:0005525">
    <property type="term" value="F:GTP binding"/>
    <property type="evidence" value="ECO:0007669"/>
    <property type="project" value="UniProtKB-UniRule"/>
</dbReference>
<feature type="binding site" evidence="10">
    <location>
        <position position="22"/>
    </location>
    <ligand>
        <name>(6S)-5-formyl-5,6,7,8-tetrahydrofolate</name>
        <dbReference type="ChEBI" id="CHEBI:57457"/>
    </ligand>
</feature>
<protein>
    <recommendedName>
        <fullName evidence="10">tRNA modification GTPase MnmE</fullName>
        <ecNumber evidence="10">3.6.-.-</ecNumber>
    </recommendedName>
</protein>
<evidence type="ECO:0000256" key="1">
    <source>
        <dbReference type="ARBA" id="ARBA00011043"/>
    </source>
</evidence>
<dbReference type="EC" id="3.6.-.-" evidence="10"/>
<dbReference type="GO" id="GO:0042802">
    <property type="term" value="F:identical protein binding"/>
    <property type="evidence" value="ECO:0007669"/>
    <property type="project" value="UniProtKB-ARBA"/>
</dbReference>
<keyword evidence="14" id="KW-1185">Reference proteome</keyword>
<dbReference type="PROSITE" id="PS51709">
    <property type="entry name" value="G_TRME"/>
    <property type="match status" value="1"/>
</dbReference>
<dbReference type="Gene3D" id="1.20.120.430">
    <property type="entry name" value="tRNA modification GTPase MnmE domain 2"/>
    <property type="match status" value="1"/>
</dbReference>
<dbReference type="CDD" id="cd14858">
    <property type="entry name" value="TrmE_N"/>
    <property type="match status" value="1"/>
</dbReference>
<dbReference type="NCBIfam" id="TIGR00231">
    <property type="entry name" value="small_GTP"/>
    <property type="match status" value="1"/>
</dbReference>
<organism evidence="13 14">
    <name type="scientific">Neomoorella glycerini</name>
    <dbReference type="NCBI Taxonomy" id="55779"/>
    <lineage>
        <taxon>Bacteria</taxon>
        <taxon>Bacillati</taxon>
        <taxon>Bacillota</taxon>
        <taxon>Clostridia</taxon>
        <taxon>Neomoorellales</taxon>
        <taxon>Neomoorellaceae</taxon>
        <taxon>Neomoorella</taxon>
    </lineage>
</organism>
<keyword evidence="4 10" id="KW-0479">Metal-binding</keyword>
<dbReference type="InterPro" id="IPR027368">
    <property type="entry name" value="MnmE_dom2"/>
</dbReference>
<dbReference type="GO" id="GO:0030488">
    <property type="term" value="P:tRNA methylation"/>
    <property type="evidence" value="ECO:0007669"/>
    <property type="project" value="TreeGrafter"/>
</dbReference>
<feature type="domain" description="TrmE-type G" evidence="12">
    <location>
        <begin position="220"/>
        <end position="378"/>
    </location>
</feature>
<dbReference type="Proteomes" id="UP000425916">
    <property type="component" value="Chromosome"/>
</dbReference>
<dbReference type="FunFam" id="3.30.1360.120:FF:000003">
    <property type="entry name" value="tRNA modification GTPase MnmE"/>
    <property type="match status" value="1"/>
</dbReference>
<keyword evidence="6 10" id="KW-0378">Hydrolase</keyword>
<feature type="binding site" evidence="10">
    <location>
        <position position="87"/>
    </location>
    <ligand>
        <name>(6S)-5-formyl-5,6,7,8-tetrahydrofolate</name>
        <dbReference type="ChEBI" id="CHEBI:57457"/>
    </ligand>
</feature>
<keyword evidence="3 10" id="KW-0819">tRNA processing</keyword>
<feature type="binding site" evidence="10">
    <location>
        <position position="254"/>
    </location>
    <ligand>
        <name>K(+)</name>
        <dbReference type="ChEBI" id="CHEBI:29103"/>
    </ligand>
</feature>
<comment type="caution">
    <text evidence="10">Lacks conserved residue(s) required for the propagation of feature annotation.</text>
</comment>
<dbReference type="NCBIfam" id="TIGR00450">
    <property type="entry name" value="mnmE_trmE_thdF"/>
    <property type="match status" value="1"/>
</dbReference>
<feature type="binding site" evidence="10">
    <location>
        <position position="255"/>
    </location>
    <ligand>
        <name>Mg(2+)</name>
        <dbReference type="ChEBI" id="CHEBI:18420"/>
    </ligand>
</feature>
<accession>A0A6I5ZQ44</accession>
<dbReference type="SUPFAM" id="SSF52540">
    <property type="entry name" value="P-loop containing nucleoside triphosphate hydrolases"/>
    <property type="match status" value="1"/>
</dbReference>
<dbReference type="GO" id="GO:0002098">
    <property type="term" value="P:tRNA wobble uridine modification"/>
    <property type="evidence" value="ECO:0007669"/>
    <property type="project" value="TreeGrafter"/>
</dbReference>
<dbReference type="InterPro" id="IPR018948">
    <property type="entry name" value="GTP-bd_TrmE_N"/>
</dbReference>
<feature type="binding site" evidence="10">
    <location>
        <position position="251"/>
    </location>
    <ligand>
        <name>K(+)</name>
        <dbReference type="ChEBI" id="CHEBI:29103"/>
    </ligand>
</feature>
<dbReference type="Gene3D" id="3.30.1360.120">
    <property type="entry name" value="Probable tRNA modification gtpase trme, domain 1"/>
    <property type="match status" value="1"/>
</dbReference>
<dbReference type="OrthoDB" id="9805918at2"/>
<evidence type="ECO:0000256" key="8">
    <source>
        <dbReference type="ARBA" id="ARBA00022958"/>
    </source>
</evidence>
<evidence type="ECO:0000256" key="11">
    <source>
        <dbReference type="RuleBase" id="RU003313"/>
    </source>
</evidence>
<feature type="binding site" evidence="10">
    <location>
        <position position="249"/>
    </location>
    <ligand>
        <name>K(+)</name>
        <dbReference type="ChEBI" id="CHEBI:29103"/>
    </ligand>
</feature>
<evidence type="ECO:0000256" key="7">
    <source>
        <dbReference type="ARBA" id="ARBA00022842"/>
    </source>
</evidence>
<dbReference type="Pfam" id="PF12631">
    <property type="entry name" value="MnmE_helical"/>
    <property type="match status" value="1"/>
</dbReference>
<dbReference type="InterPro" id="IPR025867">
    <property type="entry name" value="MnmE_helical"/>
</dbReference>
<dbReference type="HAMAP" id="MF_00379">
    <property type="entry name" value="GTPase_MnmE"/>
    <property type="match status" value="1"/>
</dbReference>
<dbReference type="InterPro" id="IPR027266">
    <property type="entry name" value="TrmE/GcvT-like"/>
</dbReference>
<keyword evidence="9 10" id="KW-0342">GTP-binding</keyword>
<dbReference type="Pfam" id="PF01926">
    <property type="entry name" value="MMR_HSR1"/>
    <property type="match status" value="1"/>
</dbReference>
<reference evidence="13 14" key="1">
    <citation type="submission" date="2019-11" db="EMBL/GenBank/DDBJ databases">
        <title>Genome sequence of Moorella glycerini DSM11254.</title>
        <authorList>
            <person name="Poehlein A."/>
            <person name="Boeer T."/>
            <person name="Daniel R."/>
        </authorList>
    </citation>
    <scope>NUCLEOTIDE SEQUENCE [LARGE SCALE GENOMIC DNA]</scope>
    <source>
        <strain evidence="13 14">DSM 11254</strain>
    </source>
</reference>
<evidence type="ECO:0000313" key="14">
    <source>
        <dbReference type="Proteomes" id="UP000425916"/>
    </source>
</evidence>
<evidence type="ECO:0000256" key="6">
    <source>
        <dbReference type="ARBA" id="ARBA00022801"/>
    </source>
</evidence>
<keyword evidence="2 10" id="KW-0963">Cytoplasm</keyword>
<comment type="subcellular location">
    <subcellularLocation>
        <location evidence="10">Cytoplasm</location>
    </subcellularLocation>
</comment>
<feature type="binding site" evidence="10">
    <location>
        <position position="126"/>
    </location>
    <ligand>
        <name>(6S)-5-formyl-5,6,7,8-tetrahydrofolate</name>
        <dbReference type="ChEBI" id="CHEBI:57457"/>
    </ligand>
</feature>
<dbReference type="InterPro" id="IPR027417">
    <property type="entry name" value="P-loop_NTPase"/>
</dbReference>
<feature type="binding site" evidence="10">
    <location>
        <begin position="274"/>
        <end position="277"/>
    </location>
    <ligand>
        <name>GTP</name>
        <dbReference type="ChEBI" id="CHEBI:37565"/>
    </ligand>
</feature>
<name>A0A6I5ZQ44_9FIRM</name>
<dbReference type="InterPro" id="IPR031168">
    <property type="entry name" value="G_TrmE"/>
</dbReference>
<sequence>MLADTIAAVATPPGEGGIGIVRLSGSEAVAIASKIFQPRRGPDFAASRSHTLRLGVIVDPATGETVDEVLACIMRAPRSYTAEDVVEINCHGGPLAVARVLQLALRHGARLAEPGEFTRRAFLNGRLDLAQAEAVLDVIRARSSQGLAAAVGQLQGKLSQKITEINDLLTGVLAAIEASLDFPEEVGEVSAGELDKLRQAREEVKKLLATWEEGRLLNEGLKIAIVGRPNVGKSSLLNALLRQERAIVSQIPGTTRDTIEETLLLGGFACRLIDTAGLRETADTLESIGVARTRQAVKEADLVLMVVDLSTGILPEDERILEEVAGKTLIVVGNKVDLVGEKKTGLAAFAGLYPRVAISAREGRGLDELAQRVKEIVLGGKAVRRRGDPLLTRARHRDALEKCLEHLNAAIAAWEEGIPGDLIAIDLWAARDFLGEITGATAREDLLDRIFSDFCIGK</sequence>
<evidence type="ECO:0000256" key="2">
    <source>
        <dbReference type="ARBA" id="ARBA00022490"/>
    </source>
</evidence>
<evidence type="ECO:0000256" key="9">
    <source>
        <dbReference type="ARBA" id="ARBA00023134"/>
    </source>
</evidence>
<dbReference type="GO" id="GO:0003924">
    <property type="term" value="F:GTPase activity"/>
    <property type="evidence" value="ECO:0007669"/>
    <property type="project" value="UniProtKB-UniRule"/>
</dbReference>
<dbReference type="InterPro" id="IPR004520">
    <property type="entry name" value="GTPase_MnmE"/>
</dbReference>
<feature type="binding site" evidence="10">
    <location>
        <begin position="359"/>
        <end position="361"/>
    </location>
    <ligand>
        <name>GTP</name>
        <dbReference type="ChEBI" id="CHEBI:37565"/>
    </ligand>
</feature>
<dbReference type="Gene3D" id="3.40.50.300">
    <property type="entry name" value="P-loop containing nucleotide triphosphate hydrolases"/>
    <property type="match status" value="1"/>
</dbReference>
<dbReference type="RefSeq" id="WP_156272567.1">
    <property type="nucleotide sequence ID" value="NZ_CP046244.1"/>
</dbReference>
<dbReference type="GO" id="GO:0046872">
    <property type="term" value="F:metal ion binding"/>
    <property type="evidence" value="ECO:0007669"/>
    <property type="project" value="UniProtKB-KW"/>
</dbReference>
<keyword evidence="5 10" id="KW-0547">Nucleotide-binding</keyword>
<comment type="function">
    <text evidence="10">Exhibits a very high intrinsic GTPase hydrolysis rate. Involved in the addition of a carboxymethylaminomethyl (cmnm) group at the wobble position (U34) of certain tRNAs, forming tRNA-cmnm(5)s(2)U34.</text>
</comment>
<proteinExistence type="inferred from homology"/>
<comment type="subunit">
    <text evidence="10">Homodimer. Heterotetramer of two MnmE and two MnmG subunits.</text>
</comment>
<dbReference type="InterPro" id="IPR006073">
    <property type="entry name" value="GTP-bd"/>
</dbReference>
<evidence type="ECO:0000259" key="12">
    <source>
        <dbReference type="PROSITE" id="PS51709"/>
    </source>
</evidence>
<feature type="binding site" evidence="10">
    <location>
        <position position="230"/>
    </location>
    <ligand>
        <name>K(+)</name>
        <dbReference type="ChEBI" id="CHEBI:29103"/>
    </ligand>
</feature>
<comment type="similarity">
    <text evidence="1 10 11">Belongs to the TRAFAC class TrmE-Era-EngA-EngB-Septin-like GTPase superfamily. TrmE GTPase family.</text>
</comment>
<evidence type="ECO:0000313" key="13">
    <source>
        <dbReference type="EMBL" id="QGP91930.1"/>
    </source>
</evidence>
<dbReference type="Pfam" id="PF10396">
    <property type="entry name" value="TrmE_N"/>
    <property type="match status" value="1"/>
</dbReference>
<dbReference type="PANTHER" id="PTHR42714:SF2">
    <property type="entry name" value="TRNA MODIFICATION GTPASE GTPBP3, MITOCHONDRIAL"/>
    <property type="match status" value="1"/>
</dbReference>
<dbReference type="PRINTS" id="PR00326">
    <property type="entry name" value="GTP1OBG"/>
</dbReference>
<dbReference type="CDD" id="cd04164">
    <property type="entry name" value="trmE"/>
    <property type="match status" value="1"/>
</dbReference>
<dbReference type="FunFam" id="3.40.50.300:FF:000494">
    <property type="entry name" value="tRNA modification GTPase MnmE"/>
    <property type="match status" value="1"/>
</dbReference>
<feature type="binding site" evidence="10">
    <location>
        <begin position="230"/>
        <end position="235"/>
    </location>
    <ligand>
        <name>GTP</name>
        <dbReference type="ChEBI" id="CHEBI:37565"/>
    </ligand>
</feature>
<dbReference type="AlphaFoldDB" id="A0A6I5ZQ44"/>